<proteinExistence type="predicted"/>
<dbReference type="EMBL" id="KI275357">
    <property type="protein sequence ID" value="ESA22706.1"/>
    <property type="molecule type" value="Genomic_DNA"/>
</dbReference>
<accession>U9V491</accession>
<name>U9V491_RHIID</name>
<sequence>MGIIVIEGQHCRIEFSYDIYIELLHRFGDPEGLIATLNHISDTGSVNHIMETASTY</sequence>
<dbReference type="VEuPathDB" id="FungiDB:RhiirFUN_018497"/>
<protein>
    <submittedName>
        <fullName evidence="1">Uncharacterized protein</fullName>
    </submittedName>
</protein>
<gene>
    <name evidence="1" type="ORF">GLOINDRAFT_334723</name>
</gene>
<organism evidence="1">
    <name type="scientific">Rhizophagus irregularis (strain DAOM 181602 / DAOM 197198 / MUCL 43194)</name>
    <name type="common">Arbuscular mycorrhizal fungus</name>
    <name type="synonym">Glomus intraradices</name>
    <dbReference type="NCBI Taxonomy" id="747089"/>
    <lineage>
        <taxon>Eukaryota</taxon>
        <taxon>Fungi</taxon>
        <taxon>Fungi incertae sedis</taxon>
        <taxon>Mucoromycota</taxon>
        <taxon>Glomeromycotina</taxon>
        <taxon>Glomeromycetes</taxon>
        <taxon>Glomerales</taxon>
        <taxon>Glomeraceae</taxon>
        <taxon>Rhizophagus</taxon>
    </lineage>
</organism>
<dbReference type="AlphaFoldDB" id="U9V491"/>
<evidence type="ECO:0000313" key="1">
    <source>
        <dbReference type="EMBL" id="ESA22706.1"/>
    </source>
</evidence>
<reference evidence="1" key="1">
    <citation type="submission" date="2013-07" db="EMBL/GenBank/DDBJ databases">
        <title>The genome of an arbuscular mycorrhizal fungus provides insights into the evolution of the oldest plant symbiosis.</title>
        <authorList>
            <consortium name="DOE Joint Genome Institute"/>
            <person name="Tisserant E."/>
            <person name="Malbreil M."/>
            <person name="Kuo A."/>
            <person name="Kohler A."/>
            <person name="Symeonidi A."/>
            <person name="Balestrini R."/>
            <person name="Charron P."/>
            <person name="Duensing N."/>
            <person name="Frei-dit-Frey N."/>
            <person name="Gianinazzi-Pearson V."/>
            <person name="Gilbert B."/>
            <person name="Handa Y."/>
            <person name="Hijri M."/>
            <person name="Kaul R."/>
            <person name="Kawaguchi M."/>
            <person name="Krajinski F."/>
            <person name="Lammers P."/>
            <person name="Lapierre D."/>
            <person name="Masclaux F.G."/>
            <person name="Murat C."/>
            <person name="Morin E."/>
            <person name="Ndikumana S."/>
            <person name="Pagni M."/>
            <person name="Petitpierre D."/>
            <person name="Requena N."/>
            <person name="Rosikiewicz P."/>
            <person name="Riley R."/>
            <person name="Saito K."/>
            <person name="San Clemente H."/>
            <person name="Shapiro H."/>
            <person name="van Tuinen D."/>
            <person name="Becard G."/>
            <person name="Bonfante P."/>
            <person name="Paszkowski U."/>
            <person name="Shachar-Hill Y."/>
            <person name="Young J.P."/>
            <person name="Sanders I.R."/>
            <person name="Henrissat B."/>
            <person name="Rensing S.A."/>
            <person name="Grigoriev I.V."/>
            <person name="Corradi N."/>
            <person name="Roux C."/>
            <person name="Martin F."/>
        </authorList>
    </citation>
    <scope>NUCLEOTIDE SEQUENCE</scope>
    <source>
        <strain evidence="1">DAOM 197198</strain>
    </source>
</reference>
<dbReference type="HOGENOM" id="CLU_3015294_0_0_1"/>